<dbReference type="InterPro" id="IPR027417">
    <property type="entry name" value="P-loop_NTPase"/>
</dbReference>
<dbReference type="OrthoDB" id="5817230at2759"/>
<dbReference type="EMBL" id="LUCM01006939">
    <property type="protein sequence ID" value="KAA0190558.1"/>
    <property type="molecule type" value="Genomic_DNA"/>
</dbReference>
<gene>
    <name evidence="1" type="ORF">FBUS_02564</name>
</gene>
<comment type="caution">
    <text evidence="1">The sequence shown here is derived from an EMBL/GenBank/DDBJ whole genome shotgun (WGS) entry which is preliminary data.</text>
</comment>
<sequence>ELTKQAVTEGTVRRRKRKCLFYYTCAVNTENIRRVLEGCRNFLLEDHLERNNSK</sequence>
<reference evidence="1" key="1">
    <citation type="submission" date="2019-05" db="EMBL/GenBank/DDBJ databases">
        <title>Annotation for the trematode Fasciolopsis buski.</title>
        <authorList>
            <person name="Choi Y.-J."/>
        </authorList>
    </citation>
    <scope>NUCLEOTIDE SEQUENCE</scope>
    <source>
        <strain evidence="1">HT</strain>
        <tissue evidence="1">Whole worm</tissue>
    </source>
</reference>
<evidence type="ECO:0000313" key="2">
    <source>
        <dbReference type="Proteomes" id="UP000728185"/>
    </source>
</evidence>
<evidence type="ECO:0000313" key="1">
    <source>
        <dbReference type="EMBL" id="KAA0190558.1"/>
    </source>
</evidence>
<keyword evidence="2" id="KW-1185">Reference proteome</keyword>
<dbReference type="AlphaFoldDB" id="A0A8E0RTQ1"/>
<organism evidence="1 2">
    <name type="scientific">Fasciolopsis buskii</name>
    <dbReference type="NCBI Taxonomy" id="27845"/>
    <lineage>
        <taxon>Eukaryota</taxon>
        <taxon>Metazoa</taxon>
        <taxon>Spiralia</taxon>
        <taxon>Lophotrochozoa</taxon>
        <taxon>Platyhelminthes</taxon>
        <taxon>Trematoda</taxon>
        <taxon>Digenea</taxon>
        <taxon>Plagiorchiida</taxon>
        <taxon>Echinostomata</taxon>
        <taxon>Echinostomatoidea</taxon>
        <taxon>Fasciolidae</taxon>
        <taxon>Fasciolopsis</taxon>
    </lineage>
</organism>
<dbReference type="Gene3D" id="3.40.50.300">
    <property type="entry name" value="P-loop containing nucleotide triphosphate hydrolases"/>
    <property type="match status" value="1"/>
</dbReference>
<accession>A0A8E0RTQ1</accession>
<feature type="non-terminal residue" evidence="1">
    <location>
        <position position="1"/>
    </location>
</feature>
<proteinExistence type="predicted"/>
<dbReference type="Proteomes" id="UP000728185">
    <property type="component" value="Unassembled WGS sequence"/>
</dbReference>
<protein>
    <submittedName>
        <fullName evidence="1">Guanine nucleotide-binding protein G(S) subunit alpha</fullName>
    </submittedName>
</protein>
<name>A0A8E0RTQ1_9TREM</name>